<dbReference type="InterPro" id="IPR000531">
    <property type="entry name" value="Beta-barrel_TonB"/>
</dbReference>
<dbReference type="PROSITE" id="PS52016">
    <property type="entry name" value="TONB_DEPENDENT_REC_3"/>
    <property type="match status" value="1"/>
</dbReference>
<evidence type="ECO:0000256" key="7">
    <source>
        <dbReference type="ARBA" id="ARBA00023004"/>
    </source>
</evidence>
<proteinExistence type="inferred from homology"/>
<dbReference type="GO" id="GO:0006826">
    <property type="term" value="P:iron ion transport"/>
    <property type="evidence" value="ECO:0007669"/>
    <property type="project" value="UniProtKB-KW"/>
</dbReference>
<dbReference type="InterPro" id="IPR036942">
    <property type="entry name" value="Beta-barrel_TonB_sf"/>
</dbReference>
<dbReference type="SUPFAM" id="SSF56935">
    <property type="entry name" value="Porins"/>
    <property type="match status" value="1"/>
</dbReference>
<keyword evidence="10 12" id="KW-0472">Membrane</keyword>
<organism evidence="18 19">
    <name type="scientific">Allosphingosinicella indica</name>
    <dbReference type="NCBI Taxonomy" id="941907"/>
    <lineage>
        <taxon>Bacteria</taxon>
        <taxon>Pseudomonadati</taxon>
        <taxon>Pseudomonadota</taxon>
        <taxon>Alphaproteobacteria</taxon>
        <taxon>Sphingomonadales</taxon>
        <taxon>Sphingomonadaceae</taxon>
        <taxon>Allosphingosinicella</taxon>
    </lineage>
</organism>
<evidence type="ECO:0000256" key="3">
    <source>
        <dbReference type="ARBA" id="ARBA00022452"/>
    </source>
</evidence>
<keyword evidence="8" id="KW-0406">Ion transport</keyword>
<evidence type="ECO:0000256" key="5">
    <source>
        <dbReference type="ARBA" id="ARBA00022692"/>
    </source>
</evidence>
<keyword evidence="2 12" id="KW-0813">Transport</keyword>
<evidence type="ECO:0000256" key="13">
    <source>
        <dbReference type="PROSITE-ProRule" id="PRU10144"/>
    </source>
</evidence>
<evidence type="ECO:0000256" key="8">
    <source>
        <dbReference type="ARBA" id="ARBA00023065"/>
    </source>
</evidence>
<keyword evidence="5 12" id="KW-0812">Transmembrane</keyword>
<keyword evidence="11 12" id="KW-0998">Cell outer membrane</keyword>
<evidence type="ECO:0000256" key="14">
    <source>
        <dbReference type="RuleBase" id="RU003357"/>
    </source>
</evidence>
<feature type="short sequence motif" description="TonB C-terminal box" evidence="13">
    <location>
        <begin position="704"/>
        <end position="721"/>
    </location>
</feature>
<dbReference type="InterPro" id="IPR039426">
    <property type="entry name" value="TonB-dep_rcpt-like"/>
</dbReference>
<feature type="signal peptide" evidence="15">
    <location>
        <begin position="1"/>
        <end position="26"/>
    </location>
</feature>
<evidence type="ECO:0000256" key="4">
    <source>
        <dbReference type="ARBA" id="ARBA00022496"/>
    </source>
</evidence>
<evidence type="ECO:0000256" key="12">
    <source>
        <dbReference type="PROSITE-ProRule" id="PRU01360"/>
    </source>
</evidence>
<feature type="domain" description="TonB-dependent receptor plug" evidence="17">
    <location>
        <begin position="59"/>
        <end position="165"/>
    </location>
</feature>
<keyword evidence="9 14" id="KW-0798">TonB box</keyword>
<evidence type="ECO:0000313" key="19">
    <source>
        <dbReference type="Proteomes" id="UP000192934"/>
    </source>
</evidence>
<evidence type="ECO:0000256" key="9">
    <source>
        <dbReference type="ARBA" id="ARBA00023077"/>
    </source>
</evidence>
<evidence type="ECO:0000256" key="11">
    <source>
        <dbReference type="ARBA" id="ARBA00023237"/>
    </source>
</evidence>
<keyword evidence="18" id="KW-0675">Receptor</keyword>
<evidence type="ECO:0000256" key="15">
    <source>
        <dbReference type="SAM" id="SignalP"/>
    </source>
</evidence>
<dbReference type="STRING" id="941907.SAMN06295910_0152"/>
<comment type="subcellular location">
    <subcellularLocation>
        <location evidence="1 12">Cell outer membrane</location>
        <topology evidence="1 12">Multi-pass membrane protein</topology>
    </subcellularLocation>
</comment>
<dbReference type="Gene3D" id="2.40.170.20">
    <property type="entry name" value="TonB-dependent receptor, beta-barrel domain"/>
    <property type="match status" value="1"/>
</dbReference>
<dbReference type="InterPro" id="IPR012910">
    <property type="entry name" value="Plug_dom"/>
</dbReference>
<keyword evidence="4" id="KW-0410">Iron transport</keyword>
<evidence type="ECO:0000256" key="1">
    <source>
        <dbReference type="ARBA" id="ARBA00004571"/>
    </source>
</evidence>
<dbReference type="Proteomes" id="UP000192934">
    <property type="component" value="Chromosome I"/>
</dbReference>
<sequence>MRRRVARDVLVGLALGGTALSTPAYAQAGDVDAAMPGPAVADATAGDIIVTARRREERLLDVPASVSAFSNADIQNRGVTTLNELQTSVPALRIVDIGPGSQRIQLRGISQYLGLPTVGNYIDEFSVNNEGASGSAEIRLLDMERVEVLRGPQPALYGEGSMGGTIRYVTASPDLTAWSGTALAELSTVRDGKAGYRVEGVLNVPIVADVAGLRLAAAQERLPGWTDGILGRNLNDQNITTLRGKLLVEPSPQLSISLLGLYHKTGQDVKSYSLEDRTTEQTVPSVARQDYYLGNLVVSYDAGPVTLLSSTGYLDQDGRSVDDSVKFYNVLFGAPLLASAITDTTGTFRRWAQEFRLSSNGSGPLQYLVGASYSEARNRGLIDAYGESLVPGLPAEALGVVFEQTSRVTSKVLALFGNVSYEFADRLTVDAGGRYFRDRRSVASGLTLIGLPVPPSQLDDSAVFDSFNPRVNLSLKTGTSGVLYANAAKGFRSGGFNLSVDPATPPTFGPEKLWSYEVGTRQSLIGSTLIVEAAVYYNDYKDIQATIVQASTGAVVAGTRNAGKARGFGADLTLLARPSRDLSITGTLGWNKVEYKTLSPDRFPGDPLDLVPEWTWSASVDYTPRLNDSVGLILHADIGFTDAAQITLRNLVALGFDAAEFSQSRAVLNLRAGVDLGTYDIYAFANNALDENRIANPSFGAFFEEIRTRPRTLGLGVRARF</sequence>
<keyword evidence="6 15" id="KW-0732">Signal</keyword>
<dbReference type="InterPro" id="IPR010917">
    <property type="entry name" value="TonB_rcpt_CS"/>
</dbReference>
<evidence type="ECO:0000259" key="16">
    <source>
        <dbReference type="Pfam" id="PF00593"/>
    </source>
</evidence>
<dbReference type="PANTHER" id="PTHR32552:SF81">
    <property type="entry name" value="TONB-DEPENDENT OUTER MEMBRANE RECEPTOR"/>
    <property type="match status" value="1"/>
</dbReference>
<dbReference type="Pfam" id="PF07715">
    <property type="entry name" value="Plug"/>
    <property type="match status" value="1"/>
</dbReference>
<evidence type="ECO:0000256" key="2">
    <source>
        <dbReference type="ARBA" id="ARBA00022448"/>
    </source>
</evidence>
<name>A0A1X7FYG2_9SPHN</name>
<dbReference type="Pfam" id="PF00593">
    <property type="entry name" value="TonB_dep_Rec_b-barrel"/>
    <property type="match status" value="1"/>
</dbReference>
<gene>
    <name evidence="18" type="ORF">SAMN06295910_0152</name>
</gene>
<evidence type="ECO:0000256" key="10">
    <source>
        <dbReference type="ARBA" id="ARBA00023136"/>
    </source>
</evidence>
<evidence type="ECO:0000259" key="17">
    <source>
        <dbReference type="Pfam" id="PF07715"/>
    </source>
</evidence>
<keyword evidence="19" id="KW-1185">Reference proteome</keyword>
<reference evidence="19" key="1">
    <citation type="submission" date="2017-04" db="EMBL/GenBank/DDBJ databases">
        <authorList>
            <person name="Varghese N."/>
            <person name="Submissions S."/>
        </authorList>
    </citation>
    <scope>NUCLEOTIDE SEQUENCE [LARGE SCALE GENOMIC DNA]</scope>
    <source>
        <strain evidence="19">Dd16</strain>
    </source>
</reference>
<dbReference type="EMBL" id="LT840185">
    <property type="protein sequence ID" value="SMF61166.1"/>
    <property type="molecule type" value="Genomic_DNA"/>
</dbReference>
<keyword evidence="7" id="KW-0408">Iron</keyword>
<dbReference type="PANTHER" id="PTHR32552">
    <property type="entry name" value="FERRICHROME IRON RECEPTOR-RELATED"/>
    <property type="match status" value="1"/>
</dbReference>
<feature type="chain" id="PRO_5013185826" evidence="15">
    <location>
        <begin position="27"/>
        <end position="721"/>
    </location>
</feature>
<dbReference type="AlphaFoldDB" id="A0A1X7FYG2"/>
<evidence type="ECO:0000313" key="18">
    <source>
        <dbReference type="EMBL" id="SMF61166.1"/>
    </source>
</evidence>
<comment type="similarity">
    <text evidence="12 14">Belongs to the TonB-dependent receptor family.</text>
</comment>
<feature type="domain" description="TonB-dependent receptor-like beta-barrel" evidence="16">
    <location>
        <begin position="278"/>
        <end position="687"/>
    </location>
</feature>
<keyword evidence="3 12" id="KW-1134">Transmembrane beta strand</keyword>
<dbReference type="PROSITE" id="PS01156">
    <property type="entry name" value="TONB_DEPENDENT_REC_2"/>
    <property type="match status" value="1"/>
</dbReference>
<evidence type="ECO:0000256" key="6">
    <source>
        <dbReference type="ARBA" id="ARBA00022729"/>
    </source>
</evidence>
<protein>
    <submittedName>
        <fullName evidence="18">Outer membrane receptor proteins, mostly Fe transport</fullName>
    </submittedName>
</protein>
<accession>A0A1X7FYG2</accession>
<dbReference type="GO" id="GO:0009279">
    <property type="term" value="C:cell outer membrane"/>
    <property type="evidence" value="ECO:0007669"/>
    <property type="project" value="UniProtKB-SubCell"/>
</dbReference>